<protein>
    <recommendedName>
        <fullName evidence="1">Reverse transcriptase domain-containing protein</fullName>
    </recommendedName>
</protein>
<dbReference type="PROSITE" id="PS50878">
    <property type="entry name" value="RT_POL"/>
    <property type="match status" value="1"/>
</dbReference>
<evidence type="ECO:0000259" key="1">
    <source>
        <dbReference type="PROSITE" id="PS50878"/>
    </source>
</evidence>
<dbReference type="InterPro" id="IPR043128">
    <property type="entry name" value="Rev_trsase/Diguanyl_cyclase"/>
</dbReference>
<reference evidence="2 3" key="1">
    <citation type="journal article" date="2012" name="PLoS Pathog.">
        <title>Diverse lifestyles and strategies of plant pathogenesis encoded in the genomes of eighteen Dothideomycetes fungi.</title>
        <authorList>
            <person name="Ohm R.A."/>
            <person name="Feau N."/>
            <person name="Henrissat B."/>
            <person name="Schoch C.L."/>
            <person name="Horwitz B.A."/>
            <person name="Barry K.W."/>
            <person name="Condon B.J."/>
            <person name="Copeland A.C."/>
            <person name="Dhillon B."/>
            <person name="Glaser F."/>
            <person name="Hesse C.N."/>
            <person name="Kosti I."/>
            <person name="LaButti K."/>
            <person name="Lindquist E.A."/>
            <person name="Lucas S."/>
            <person name="Salamov A.A."/>
            <person name="Bradshaw R.E."/>
            <person name="Ciuffetti L."/>
            <person name="Hamelin R.C."/>
            <person name="Kema G.H.J."/>
            <person name="Lawrence C."/>
            <person name="Scott J.A."/>
            <person name="Spatafora J.W."/>
            <person name="Turgeon B.G."/>
            <person name="de Wit P.J.G.M."/>
            <person name="Zhong S."/>
            <person name="Goodwin S.B."/>
            <person name="Grigoriev I.V."/>
        </authorList>
    </citation>
    <scope>NUCLEOTIDE SEQUENCE [LARGE SCALE GENOMIC DNA]</scope>
    <source>
        <strain evidence="3">ND90Pr / ATCC 201652</strain>
    </source>
</reference>
<feature type="non-terminal residue" evidence="2">
    <location>
        <position position="1"/>
    </location>
</feature>
<feature type="non-terminal residue" evidence="2">
    <location>
        <position position="74"/>
    </location>
</feature>
<sequence>KLINNVLRLYLDIFIITYLDNILIYLENEKDYILYIKIVLKKLDKYSLRLKLKKCKFYKNKVNFLGYIIEANGV</sequence>
<dbReference type="OMA" id="WEMCEFT"/>
<dbReference type="EMBL" id="KB445652">
    <property type="protein sequence ID" value="EMD59575.1"/>
    <property type="molecule type" value="Genomic_DNA"/>
</dbReference>
<dbReference type="SUPFAM" id="SSF56672">
    <property type="entry name" value="DNA/RNA polymerases"/>
    <property type="match status" value="1"/>
</dbReference>
<dbReference type="GeneID" id="19140261"/>
<feature type="domain" description="Reverse transcriptase" evidence="1">
    <location>
        <begin position="1"/>
        <end position="69"/>
    </location>
</feature>
<dbReference type="Proteomes" id="UP000016934">
    <property type="component" value="Unassembled WGS sequence"/>
</dbReference>
<dbReference type="KEGG" id="bsc:COCSADRAFT_49632"/>
<dbReference type="HOGENOM" id="CLU_000384_33_7_1"/>
<dbReference type="STRING" id="665912.M2SAP8"/>
<proteinExistence type="predicted"/>
<dbReference type="InterPro" id="IPR000477">
    <property type="entry name" value="RT_dom"/>
</dbReference>
<gene>
    <name evidence="2" type="ORF">COCSADRAFT_49632</name>
</gene>
<evidence type="ECO:0000313" key="3">
    <source>
        <dbReference type="Proteomes" id="UP000016934"/>
    </source>
</evidence>
<dbReference type="RefSeq" id="XP_007704542.1">
    <property type="nucleotide sequence ID" value="XM_007706352.2"/>
</dbReference>
<dbReference type="eggNOG" id="KOG0017">
    <property type="taxonomic scope" value="Eukaryota"/>
</dbReference>
<dbReference type="OrthoDB" id="3937513at2759"/>
<reference evidence="3" key="2">
    <citation type="journal article" date="2013" name="PLoS Genet.">
        <title>Comparative genome structure, secondary metabolite, and effector coding capacity across Cochliobolus pathogens.</title>
        <authorList>
            <person name="Condon B.J."/>
            <person name="Leng Y."/>
            <person name="Wu D."/>
            <person name="Bushley K.E."/>
            <person name="Ohm R.A."/>
            <person name="Otillar R."/>
            <person name="Martin J."/>
            <person name="Schackwitz W."/>
            <person name="Grimwood J."/>
            <person name="MohdZainudin N."/>
            <person name="Xue C."/>
            <person name="Wang R."/>
            <person name="Manning V.A."/>
            <person name="Dhillon B."/>
            <person name="Tu Z.J."/>
            <person name="Steffenson B.J."/>
            <person name="Salamov A."/>
            <person name="Sun H."/>
            <person name="Lowry S."/>
            <person name="LaButti K."/>
            <person name="Han J."/>
            <person name="Copeland A."/>
            <person name="Lindquist E."/>
            <person name="Barry K."/>
            <person name="Schmutz J."/>
            <person name="Baker S.E."/>
            <person name="Ciuffetti L.M."/>
            <person name="Grigoriev I.V."/>
            <person name="Zhong S."/>
            <person name="Turgeon B.G."/>
        </authorList>
    </citation>
    <scope>NUCLEOTIDE SEQUENCE [LARGE SCALE GENOMIC DNA]</scope>
    <source>
        <strain evidence="3">ND90Pr / ATCC 201652</strain>
    </source>
</reference>
<evidence type="ECO:0000313" key="2">
    <source>
        <dbReference type="EMBL" id="EMD59575.1"/>
    </source>
</evidence>
<accession>M2SAP8</accession>
<dbReference type="AlphaFoldDB" id="M2SAP8"/>
<name>M2SAP8_COCSN</name>
<keyword evidence="3" id="KW-1185">Reference proteome</keyword>
<dbReference type="InterPro" id="IPR043502">
    <property type="entry name" value="DNA/RNA_pol_sf"/>
</dbReference>
<organism evidence="2 3">
    <name type="scientific">Cochliobolus sativus (strain ND90Pr / ATCC 201652)</name>
    <name type="common">Common root rot and spot blotch fungus</name>
    <name type="synonym">Bipolaris sorokiniana</name>
    <dbReference type="NCBI Taxonomy" id="665912"/>
    <lineage>
        <taxon>Eukaryota</taxon>
        <taxon>Fungi</taxon>
        <taxon>Dikarya</taxon>
        <taxon>Ascomycota</taxon>
        <taxon>Pezizomycotina</taxon>
        <taxon>Dothideomycetes</taxon>
        <taxon>Pleosporomycetidae</taxon>
        <taxon>Pleosporales</taxon>
        <taxon>Pleosporineae</taxon>
        <taxon>Pleosporaceae</taxon>
        <taxon>Bipolaris</taxon>
    </lineage>
</organism>
<dbReference type="Pfam" id="PF00078">
    <property type="entry name" value="RVT_1"/>
    <property type="match status" value="1"/>
</dbReference>
<dbReference type="Gene3D" id="3.30.70.270">
    <property type="match status" value="1"/>
</dbReference>